<dbReference type="Proteomes" id="UP000249304">
    <property type="component" value="Unassembled WGS sequence"/>
</dbReference>
<evidence type="ECO:0000313" key="2">
    <source>
        <dbReference type="Proteomes" id="UP000249304"/>
    </source>
</evidence>
<gene>
    <name evidence="1" type="ORF">C1J01_10430</name>
</gene>
<accession>A0A2W2E708</accession>
<protein>
    <submittedName>
        <fullName evidence="1">Uncharacterized protein</fullName>
    </submittedName>
</protein>
<keyword evidence="2" id="KW-1185">Reference proteome</keyword>
<dbReference type="AlphaFoldDB" id="A0A2W2E708"/>
<evidence type="ECO:0000313" key="1">
    <source>
        <dbReference type="EMBL" id="PZG20086.1"/>
    </source>
</evidence>
<dbReference type="EMBL" id="POUD01000030">
    <property type="protein sequence ID" value="PZG20086.1"/>
    <property type="molecule type" value="Genomic_DNA"/>
</dbReference>
<dbReference type="RefSeq" id="WP_111178604.1">
    <property type="nucleotide sequence ID" value="NZ_POUD01000030.1"/>
</dbReference>
<reference evidence="1 2" key="1">
    <citation type="submission" date="2018-01" db="EMBL/GenBank/DDBJ databases">
        <title>Draft genome sequence of Nonomuraea sp. KC333.</title>
        <authorList>
            <person name="Sahin N."/>
            <person name="Saygin H."/>
            <person name="Ay H."/>
        </authorList>
    </citation>
    <scope>NUCLEOTIDE SEQUENCE [LARGE SCALE GENOMIC DNA]</scope>
    <source>
        <strain evidence="1 2">KC333</strain>
    </source>
</reference>
<organism evidence="1 2">
    <name type="scientific">Nonomuraea aridisoli</name>
    <dbReference type="NCBI Taxonomy" id="2070368"/>
    <lineage>
        <taxon>Bacteria</taxon>
        <taxon>Bacillati</taxon>
        <taxon>Actinomycetota</taxon>
        <taxon>Actinomycetes</taxon>
        <taxon>Streptosporangiales</taxon>
        <taxon>Streptosporangiaceae</taxon>
        <taxon>Nonomuraea</taxon>
    </lineage>
</organism>
<name>A0A2W2E708_9ACTN</name>
<comment type="caution">
    <text evidence="1">The sequence shown here is derived from an EMBL/GenBank/DDBJ whole genome shotgun (WGS) entry which is preliminary data.</text>
</comment>
<sequence>MLYEAEQLLTQSCMRARGFRIWVVPRTPLPEDRDFPYVVDDTRWAREHGYGSDMQRRRDQVRASDPNRRYFQSLSPADRMRGMDALHGKRDGGRLEVTVPNGMNFTRYTEGCTARAQEQLYGDLEGWFRSSTITNVLDDMGRGKVFAEQEFKDAVKDWAACMRKRGFRHATPEETRRAFSEPSDAAARTKEIRTAVAEADCARSSGLSDTALRLEKRQRDRLAEQYAPEYETRKRLERVALPRARAIVERG</sequence>
<dbReference type="OrthoDB" id="4800194at2"/>
<proteinExistence type="predicted"/>